<dbReference type="PROSITE" id="PS50943">
    <property type="entry name" value="HTH_CROC1"/>
    <property type="match status" value="1"/>
</dbReference>
<reference evidence="2 3" key="1">
    <citation type="submission" date="2017-06" db="EMBL/GenBank/DDBJ databases">
        <title>Draft genome sequence of Fusobacterium nucleatum subsp. polymorphum KCOM 1330 (=ChDC F330).</title>
        <authorList>
            <person name="Kook J.-K."/>
            <person name="Park S.-N."/>
            <person name="Lim Y.K."/>
            <person name="Roh H."/>
        </authorList>
    </citation>
    <scope>NUCLEOTIDE SEQUENCE [LARGE SCALE GENOMIC DNA]</scope>
    <source>
        <strain evidence="3">KCOM 1330 (ChDC F330)</strain>
    </source>
</reference>
<comment type="caution">
    <text evidence="2">The sequence shown here is derived from an EMBL/GenBank/DDBJ whole genome shotgun (WGS) entry which is preliminary data.</text>
</comment>
<dbReference type="RefSeq" id="WP_098994979.1">
    <property type="nucleotide sequence ID" value="NZ_CP084159.1"/>
</dbReference>
<gene>
    <name evidence="2" type="ORF">CBG59_10375</name>
</gene>
<dbReference type="InterPro" id="IPR001387">
    <property type="entry name" value="Cro/C1-type_HTH"/>
</dbReference>
<feature type="domain" description="HTH cro/C1-type" evidence="1">
    <location>
        <begin position="28"/>
        <end position="62"/>
    </location>
</feature>
<proteinExistence type="predicted"/>
<sequence length="66" mass="7409">MKVNLKNLILAIDKKGLGIGQFLADCKVAPSTYTLIRKGNNKIKLNTVSKMAKFLQVDIEILIEEY</sequence>
<organism evidence="2 3">
    <name type="scientific">Fusobacterium nucleatum subsp. polymorphum</name>
    <name type="common">Fusobacterium polymorphum</name>
    <dbReference type="NCBI Taxonomy" id="76857"/>
    <lineage>
        <taxon>Bacteria</taxon>
        <taxon>Fusobacteriati</taxon>
        <taxon>Fusobacteriota</taxon>
        <taxon>Fusobacteriia</taxon>
        <taxon>Fusobacteriales</taxon>
        <taxon>Fusobacteriaceae</taxon>
        <taxon>Fusobacterium</taxon>
    </lineage>
</organism>
<dbReference type="Gene3D" id="1.10.260.40">
    <property type="entry name" value="lambda repressor-like DNA-binding domains"/>
    <property type="match status" value="1"/>
</dbReference>
<evidence type="ECO:0000313" key="2">
    <source>
        <dbReference type="EMBL" id="PHI14047.1"/>
    </source>
</evidence>
<dbReference type="CDD" id="cd00093">
    <property type="entry name" value="HTH_XRE"/>
    <property type="match status" value="1"/>
</dbReference>
<evidence type="ECO:0000313" key="3">
    <source>
        <dbReference type="Proteomes" id="UP000221852"/>
    </source>
</evidence>
<dbReference type="EMBL" id="NIRQ01000001">
    <property type="protein sequence ID" value="PHI14047.1"/>
    <property type="molecule type" value="Genomic_DNA"/>
</dbReference>
<evidence type="ECO:0000259" key="1">
    <source>
        <dbReference type="PROSITE" id="PS50943"/>
    </source>
</evidence>
<accession>A0A2C6CAZ3</accession>
<dbReference type="InterPro" id="IPR010982">
    <property type="entry name" value="Lambda_DNA-bd_dom_sf"/>
</dbReference>
<dbReference type="GO" id="GO:0003677">
    <property type="term" value="F:DNA binding"/>
    <property type="evidence" value="ECO:0007669"/>
    <property type="project" value="InterPro"/>
</dbReference>
<dbReference type="SUPFAM" id="SSF47413">
    <property type="entry name" value="lambda repressor-like DNA-binding domains"/>
    <property type="match status" value="1"/>
</dbReference>
<protein>
    <recommendedName>
        <fullName evidence="1">HTH cro/C1-type domain-containing protein</fullName>
    </recommendedName>
</protein>
<name>A0A2C6CAZ3_FUSNP</name>
<dbReference type="AlphaFoldDB" id="A0A2C6CAZ3"/>
<dbReference type="Proteomes" id="UP000221852">
    <property type="component" value="Unassembled WGS sequence"/>
</dbReference>